<name>A0A3P7P222_DIBLA</name>
<dbReference type="EMBL" id="UYRU01060251">
    <property type="protein sequence ID" value="VDN14749.1"/>
    <property type="molecule type" value="Genomic_DNA"/>
</dbReference>
<dbReference type="InterPro" id="IPR011989">
    <property type="entry name" value="ARM-like"/>
</dbReference>
<proteinExistence type="predicted"/>
<evidence type="ECO:0000313" key="1">
    <source>
        <dbReference type="EMBL" id="VDN14749.1"/>
    </source>
</evidence>
<dbReference type="Proteomes" id="UP000281553">
    <property type="component" value="Unassembled WGS sequence"/>
</dbReference>
<sequence>MGKLGRYLDSSAIQAYVKPTLEKLGSDPDADVVFFAKQASDAL</sequence>
<dbReference type="Gene3D" id="1.25.10.10">
    <property type="entry name" value="Leucine-rich Repeat Variant"/>
    <property type="match status" value="1"/>
</dbReference>
<evidence type="ECO:0000313" key="2">
    <source>
        <dbReference type="Proteomes" id="UP000281553"/>
    </source>
</evidence>
<accession>A0A3P7P222</accession>
<dbReference type="OrthoDB" id="340346at2759"/>
<dbReference type="AlphaFoldDB" id="A0A3P7P222"/>
<keyword evidence="2" id="KW-1185">Reference proteome</keyword>
<organism evidence="1 2">
    <name type="scientific">Dibothriocephalus latus</name>
    <name type="common">Fish tapeworm</name>
    <name type="synonym">Diphyllobothrium latum</name>
    <dbReference type="NCBI Taxonomy" id="60516"/>
    <lineage>
        <taxon>Eukaryota</taxon>
        <taxon>Metazoa</taxon>
        <taxon>Spiralia</taxon>
        <taxon>Lophotrochozoa</taxon>
        <taxon>Platyhelminthes</taxon>
        <taxon>Cestoda</taxon>
        <taxon>Eucestoda</taxon>
        <taxon>Diphyllobothriidea</taxon>
        <taxon>Diphyllobothriidae</taxon>
        <taxon>Dibothriocephalus</taxon>
    </lineage>
</organism>
<protein>
    <submittedName>
        <fullName evidence="1">Uncharacterized protein</fullName>
    </submittedName>
</protein>
<feature type="non-terminal residue" evidence="1">
    <location>
        <position position="43"/>
    </location>
</feature>
<gene>
    <name evidence="1" type="ORF">DILT_LOCUS10580</name>
</gene>
<reference evidence="1 2" key="1">
    <citation type="submission" date="2018-11" db="EMBL/GenBank/DDBJ databases">
        <authorList>
            <consortium name="Pathogen Informatics"/>
        </authorList>
    </citation>
    <scope>NUCLEOTIDE SEQUENCE [LARGE SCALE GENOMIC DNA]</scope>
</reference>